<dbReference type="PANTHER" id="PTHR19241">
    <property type="entry name" value="ATP-BINDING CASSETTE TRANSPORTER"/>
    <property type="match status" value="1"/>
</dbReference>
<name>A0A024UPB2_9STRA</name>
<dbReference type="GeneID" id="20079443"/>
<evidence type="ECO:0000259" key="3">
    <source>
        <dbReference type="Pfam" id="PF00005"/>
    </source>
</evidence>
<evidence type="ECO:0000313" key="4">
    <source>
        <dbReference type="EMBL" id="ETW08015.1"/>
    </source>
</evidence>
<dbReference type="InterPro" id="IPR003439">
    <property type="entry name" value="ABC_transporter-like_ATP-bd"/>
</dbReference>
<proteinExistence type="predicted"/>
<keyword evidence="2" id="KW-1133">Transmembrane helix</keyword>
<dbReference type="VEuPathDB" id="FungiDB:H310_02393"/>
<dbReference type="GO" id="GO:0016887">
    <property type="term" value="F:ATP hydrolysis activity"/>
    <property type="evidence" value="ECO:0007669"/>
    <property type="project" value="InterPro"/>
</dbReference>
<reference evidence="4" key="1">
    <citation type="submission" date="2013-12" db="EMBL/GenBank/DDBJ databases">
        <title>The Genome Sequence of Aphanomyces invadans NJM9701.</title>
        <authorList>
            <consortium name="The Broad Institute Genomics Platform"/>
            <person name="Russ C."/>
            <person name="Tyler B."/>
            <person name="van West P."/>
            <person name="Dieguez-Uribeondo J."/>
            <person name="Young S.K."/>
            <person name="Zeng Q."/>
            <person name="Gargeya S."/>
            <person name="Fitzgerald M."/>
            <person name="Abouelleil A."/>
            <person name="Alvarado L."/>
            <person name="Chapman S.B."/>
            <person name="Gainer-Dewar J."/>
            <person name="Goldberg J."/>
            <person name="Griggs A."/>
            <person name="Gujja S."/>
            <person name="Hansen M."/>
            <person name="Howarth C."/>
            <person name="Imamovic A."/>
            <person name="Ireland A."/>
            <person name="Larimer J."/>
            <person name="McCowan C."/>
            <person name="Murphy C."/>
            <person name="Pearson M."/>
            <person name="Poon T.W."/>
            <person name="Priest M."/>
            <person name="Roberts A."/>
            <person name="Saif S."/>
            <person name="Shea T."/>
            <person name="Sykes S."/>
            <person name="Wortman J."/>
            <person name="Nusbaum C."/>
            <person name="Birren B."/>
        </authorList>
    </citation>
    <scope>NUCLEOTIDE SEQUENCE [LARGE SCALE GENOMIC DNA]</scope>
    <source>
        <strain evidence="4">NJM9701</strain>
    </source>
</reference>
<evidence type="ECO:0000256" key="1">
    <source>
        <dbReference type="ARBA" id="ARBA00022448"/>
    </source>
</evidence>
<gene>
    <name evidence="4" type="ORF">H310_02393</name>
</gene>
<dbReference type="OrthoDB" id="79193at2759"/>
<dbReference type="GO" id="GO:0005524">
    <property type="term" value="F:ATP binding"/>
    <property type="evidence" value="ECO:0007669"/>
    <property type="project" value="InterPro"/>
</dbReference>
<feature type="transmembrane region" description="Helical" evidence="2">
    <location>
        <begin position="26"/>
        <end position="47"/>
    </location>
</feature>
<keyword evidence="1" id="KW-0813">Transport</keyword>
<feature type="domain" description="ABC transporter" evidence="3">
    <location>
        <begin position="110"/>
        <end position="195"/>
    </location>
</feature>
<protein>
    <recommendedName>
        <fullName evidence="3">ABC transporter domain-containing protein</fullName>
    </recommendedName>
</protein>
<dbReference type="InterPro" id="IPR027417">
    <property type="entry name" value="P-loop_NTPase"/>
</dbReference>
<dbReference type="Pfam" id="PF00005">
    <property type="entry name" value="ABC_tran"/>
    <property type="match status" value="1"/>
</dbReference>
<dbReference type="eggNOG" id="KOG0065">
    <property type="taxonomic scope" value="Eukaryota"/>
</dbReference>
<dbReference type="AlphaFoldDB" id="A0A024UPB2"/>
<dbReference type="STRING" id="157072.A0A024UPB2"/>
<dbReference type="EMBL" id="KI913954">
    <property type="protein sequence ID" value="ETW08015.1"/>
    <property type="molecule type" value="Genomic_DNA"/>
</dbReference>
<dbReference type="Gene3D" id="3.40.50.300">
    <property type="entry name" value="P-loop containing nucleotide triphosphate hydrolases"/>
    <property type="match status" value="1"/>
</dbReference>
<organism evidence="4">
    <name type="scientific">Aphanomyces invadans</name>
    <dbReference type="NCBI Taxonomy" id="157072"/>
    <lineage>
        <taxon>Eukaryota</taxon>
        <taxon>Sar</taxon>
        <taxon>Stramenopiles</taxon>
        <taxon>Oomycota</taxon>
        <taxon>Saprolegniomycetes</taxon>
        <taxon>Saprolegniales</taxon>
        <taxon>Verrucalvaceae</taxon>
        <taxon>Aphanomyces</taxon>
    </lineage>
</organism>
<accession>A0A024UPB2</accession>
<keyword evidence="2" id="KW-0812">Transmembrane</keyword>
<evidence type="ECO:0000256" key="2">
    <source>
        <dbReference type="SAM" id="Phobius"/>
    </source>
</evidence>
<dbReference type="SUPFAM" id="SSF52540">
    <property type="entry name" value="P-loop containing nucleoside triphosphate hydrolases"/>
    <property type="match status" value="1"/>
</dbReference>
<dbReference type="RefSeq" id="XP_008864108.1">
    <property type="nucleotide sequence ID" value="XM_008865886.1"/>
</dbReference>
<sequence>MLPMVRPGSNFLGQHPNQLGLRLRRIVFLTGAFFVLLVLTTVMCKYVRVREQFSNVREASSTTADMTVVAVANDSNVNSLAFVPVTLSFRDLYYTIDVGTRKNKTTRQLLKGIHGCFQPGMLTALMGSTGAGKTTLMDVIAGRKTASVIEGDMFVNGHPLVRQTFNSVFGYCEQTDMHEGTATIREAFLFSASLRLPSYTTEFIITLTVTRRFWPPLTPRIMSSPMIVDAVTSTAALCICIGVGMMVQPAYEFLGRLHILEDRSIFFKDRGSLRIALIRKIMISLCFTQWLLPLSYRIVSALDHRHPKTHQ</sequence>
<keyword evidence="2" id="KW-0472">Membrane</keyword>